<sequence length="126" mass="12990">MKPLLSLSRASILLVILALSNTGQAQPQPPYGEQKKPPEAGKDGPPRREPPPQAYEACKDKKEGAVVQITTPREGKISATCTTSPKGLFARPERPPAPPGPPGSASASGGQASAPPPPPPPPPPKK</sequence>
<feature type="region of interest" description="Disordered" evidence="1">
    <location>
        <begin position="22"/>
        <end position="126"/>
    </location>
</feature>
<protein>
    <submittedName>
        <fullName evidence="3">Uncharacterized protein</fullName>
    </submittedName>
</protein>
<keyword evidence="2" id="KW-0732">Signal</keyword>
<feature type="chain" id="PRO_5045556204" evidence="2">
    <location>
        <begin position="26"/>
        <end position="126"/>
    </location>
</feature>
<dbReference type="Proteomes" id="UP000650424">
    <property type="component" value="Unassembled WGS sequence"/>
</dbReference>
<keyword evidence="4" id="KW-1185">Reference proteome</keyword>
<reference evidence="3 4" key="1">
    <citation type="submission" date="2020-08" db="EMBL/GenBank/DDBJ databases">
        <title>Novel species isolated from subtropical streams in China.</title>
        <authorList>
            <person name="Lu H."/>
        </authorList>
    </citation>
    <scope>NUCLEOTIDE SEQUENCE [LARGE SCALE GENOMIC DNA]</scope>
    <source>
        <strain evidence="3 4">CY18W</strain>
    </source>
</reference>
<comment type="caution">
    <text evidence="3">The sequence shown here is derived from an EMBL/GenBank/DDBJ whole genome shotgun (WGS) entry which is preliminary data.</text>
</comment>
<evidence type="ECO:0000256" key="1">
    <source>
        <dbReference type="SAM" id="MobiDB-lite"/>
    </source>
</evidence>
<dbReference type="EMBL" id="JACOGF010000019">
    <property type="protein sequence ID" value="MBC3920811.1"/>
    <property type="molecule type" value="Genomic_DNA"/>
</dbReference>
<feature type="compositionally biased region" description="Pro residues" evidence="1">
    <location>
        <begin position="114"/>
        <end position="126"/>
    </location>
</feature>
<feature type="signal peptide" evidence="2">
    <location>
        <begin position="1"/>
        <end position="25"/>
    </location>
</feature>
<dbReference type="RefSeq" id="WP_186950643.1">
    <property type="nucleotide sequence ID" value="NZ_JACOGF010000019.1"/>
</dbReference>
<feature type="compositionally biased region" description="Low complexity" evidence="1">
    <location>
        <begin position="103"/>
        <end position="113"/>
    </location>
</feature>
<accession>A0ABR6ZY56</accession>
<gene>
    <name evidence="3" type="ORF">H8L32_25320</name>
</gene>
<name>A0ABR6ZY56_9BURK</name>
<evidence type="ECO:0000256" key="2">
    <source>
        <dbReference type="SAM" id="SignalP"/>
    </source>
</evidence>
<evidence type="ECO:0000313" key="3">
    <source>
        <dbReference type="EMBL" id="MBC3920811.1"/>
    </source>
</evidence>
<evidence type="ECO:0000313" key="4">
    <source>
        <dbReference type="Proteomes" id="UP000650424"/>
    </source>
</evidence>
<proteinExistence type="predicted"/>
<organism evidence="3 4">
    <name type="scientific">Undibacterium hunanense</name>
    <dbReference type="NCBI Taxonomy" id="2762292"/>
    <lineage>
        <taxon>Bacteria</taxon>
        <taxon>Pseudomonadati</taxon>
        <taxon>Pseudomonadota</taxon>
        <taxon>Betaproteobacteria</taxon>
        <taxon>Burkholderiales</taxon>
        <taxon>Oxalobacteraceae</taxon>
        <taxon>Undibacterium</taxon>
    </lineage>
</organism>
<feature type="compositionally biased region" description="Basic and acidic residues" evidence="1">
    <location>
        <begin position="33"/>
        <end position="50"/>
    </location>
</feature>